<sequence>MARERTGGSLRLIRGILDAFPRQPDLWNQVHDVDGHLQGVIEVDVLHQLLIGRAGRIRSTRCSAPPAPMATCRA</sequence>
<gene>
    <name evidence="1" type="ORF">PNK5461_c0013</name>
</gene>
<keyword evidence="1" id="KW-0614">Plasmid</keyword>
<organism evidence="1">
    <name type="scientific">Pseudomonas aeruginosa</name>
    <dbReference type="NCBI Taxonomy" id="287"/>
    <lineage>
        <taxon>Bacteria</taxon>
        <taxon>Pseudomonadati</taxon>
        <taxon>Pseudomonadota</taxon>
        <taxon>Gammaproteobacteria</taxon>
        <taxon>Pseudomonadales</taxon>
        <taxon>Pseudomonadaceae</taxon>
        <taxon>Pseudomonas</taxon>
    </lineage>
</organism>
<dbReference type="AlphaFoldDB" id="A0A5P9WB78"/>
<dbReference type="EMBL" id="MN433456">
    <property type="protein sequence ID" value="QFX78160.1"/>
    <property type="molecule type" value="Genomic_DNA"/>
</dbReference>
<accession>A0A5P9WB78</accession>
<protein>
    <submittedName>
        <fullName evidence="1">Uncharacterized protein</fullName>
    </submittedName>
</protein>
<evidence type="ECO:0000313" key="1">
    <source>
        <dbReference type="EMBL" id="QFX78160.1"/>
    </source>
</evidence>
<name>A0A5P9WB78_PSEAI</name>
<geneLocation type="plasmid" evidence="1">
    <name>unnamed</name>
</geneLocation>
<proteinExistence type="predicted"/>
<reference evidence="1" key="1">
    <citation type="submission" date="2019-09" db="EMBL/GenBank/DDBJ databases">
        <authorList>
            <person name="Li Z."/>
        </authorList>
    </citation>
    <scope>NUCLEOTIDE SEQUENCE</scope>
    <source>
        <strain evidence="1">PAB546</strain>
        <plasmid evidence="1">unnamed</plasmid>
    </source>
</reference>